<keyword evidence="1" id="KW-1133">Transmembrane helix</keyword>
<protein>
    <submittedName>
        <fullName evidence="2">Protein rolling stone-like</fullName>
    </submittedName>
</protein>
<organism evidence="2 3">
    <name type="scientific">Astyanax mexicanus</name>
    <name type="common">Blind cave fish</name>
    <name type="synonym">Astyanax fasciatus mexicanus</name>
    <dbReference type="NCBI Taxonomy" id="7994"/>
    <lineage>
        <taxon>Eukaryota</taxon>
        <taxon>Metazoa</taxon>
        <taxon>Chordata</taxon>
        <taxon>Craniata</taxon>
        <taxon>Vertebrata</taxon>
        <taxon>Euteleostomi</taxon>
        <taxon>Actinopterygii</taxon>
        <taxon>Neopterygii</taxon>
        <taxon>Teleostei</taxon>
        <taxon>Ostariophysi</taxon>
        <taxon>Characiformes</taxon>
        <taxon>Characoidei</taxon>
        <taxon>Acestrorhamphidae</taxon>
        <taxon>Acestrorhamphinae</taxon>
        <taxon>Astyanax</taxon>
    </lineage>
</organism>
<feature type="transmembrane region" description="Helical" evidence="1">
    <location>
        <begin position="68"/>
        <end position="95"/>
    </location>
</feature>
<dbReference type="Proteomes" id="UP000752171">
    <property type="component" value="Unassembled WGS sequence"/>
</dbReference>
<reference evidence="2 3" key="1">
    <citation type="submission" date="2021-07" db="EMBL/GenBank/DDBJ databases">
        <authorList>
            <person name="Imarazene B."/>
            <person name="Zahm M."/>
            <person name="Klopp C."/>
            <person name="Cabau C."/>
            <person name="Beille S."/>
            <person name="Jouanno E."/>
            <person name="Castinel A."/>
            <person name="Lluch J."/>
            <person name="Gil L."/>
            <person name="Kuchtly C."/>
            <person name="Lopez Roques C."/>
            <person name="Donnadieu C."/>
            <person name="Parrinello H."/>
            <person name="Journot L."/>
            <person name="Du K."/>
            <person name="Schartl M."/>
            <person name="Retaux S."/>
            <person name="Guiguen Y."/>
        </authorList>
    </citation>
    <scope>NUCLEOTIDE SEQUENCE [LARGE SCALE GENOMIC DNA]</scope>
    <source>
        <strain evidence="2">Pach_M1</strain>
        <tissue evidence="2">Testis</tissue>
    </source>
</reference>
<name>A0A8T2KS15_ASTMX</name>
<sequence length="333" mass="37443">MGSVWTQSFREELTVRKLKFTLTRPELLLQPQWSISPRVWFLYRLFMLLYTFSWCLYLALLFSTPKWLLFLSHIVYCIMGIYYLLAFCNLVWAAVQVRRFYRSQSTASEDGYVVRGGSVGPFPLPPLLSAALRLQWCLHNLVGSFSVTVSLLYWTLVYPIEKHPLSTFNINMHVGNSIQTLLDLVLSSTPVHLAHYLHLFLGACLYIAFTLLYWFSGGTNLSNKPYIYKVLDYGGCPLVAAFSVLGVVCVCLPISHFLVWNVCYLRRSVATGARGGSLGLCRERWWWKVGGATGGVVSLTGIPASIFTPAYSGTSQPLLASRNGLQGAMSVYL</sequence>
<dbReference type="AlphaFoldDB" id="A0A8T2KS15"/>
<proteinExistence type="predicted"/>
<dbReference type="PANTHER" id="PTHR12242:SF45">
    <property type="entry name" value="MARVEL DOMAIN-CONTAINING PROTEIN"/>
    <property type="match status" value="1"/>
</dbReference>
<dbReference type="InterPro" id="IPR049352">
    <property type="entry name" value="Rost"/>
</dbReference>
<evidence type="ECO:0000313" key="3">
    <source>
        <dbReference type="Proteomes" id="UP000752171"/>
    </source>
</evidence>
<dbReference type="EMBL" id="JAICCE010000024">
    <property type="protein sequence ID" value="KAG9260665.1"/>
    <property type="molecule type" value="Genomic_DNA"/>
</dbReference>
<feature type="transmembrane region" description="Helical" evidence="1">
    <location>
        <begin position="193"/>
        <end position="215"/>
    </location>
</feature>
<keyword evidence="1" id="KW-0472">Membrane</keyword>
<evidence type="ECO:0000313" key="2">
    <source>
        <dbReference type="EMBL" id="KAG9260665.1"/>
    </source>
</evidence>
<keyword evidence="1" id="KW-0812">Transmembrane</keyword>
<dbReference type="PANTHER" id="PTHR12242">
    <property type="entry name" value="OS02G0130600 PROTEIN-RELATED"/>
    <property type="match status" value="1"/>
</dbReference>
<dbReference type="GO" id="GO:0016020">
    <property type="term" value="C:membrane"/>
    <property type="evidence" value="ECO:0007669"/>
    <property type="project" value="TreeGrafter"/>
</dbReference>
<feature type="transmembrane region" description="Helical" evidence="1">
    <location>
        <begin position="236"/>
        <end position="260"/>
    </location>
</feature>
<feature type="transmembrane region" description="Helical" evidence="1">
    <location>
        <begin position="41"/>
        <end position="62"/>
    </location>
</feature>
<gene>
    <name evidence="2" type="primary">ROST</name>
    <name evidence="2" type="ORF">AMEX_G26949</name>
</gene>
<dbReference type="Pfam" id="PF21534">
    <property type="entry name" value="Rost"/>
    <property type="match status" value="1"/>
</dbReference>
<evidence type="ECO:0000256" key="1">
    <source>
        <dbReference type="SAM" id="Phobius"/>
    </source>
</evidence>
<comment type="caution">
    <text evidence="2">The sequence shown here is derived from an EMBL/GenBank/DDBJ whole genome shotgun (WGS) entry which is preliminary data.</text>
</comment>
<accession>A0A8T2KS15</accession>